<feature type="coiled-coil region" evidence="1">
    <location>
        <begin position="334"/>
        <end position="375"/>
    </location>
</feature>
<dbReference type="Pfam" id="PF00350">
    <property type="entry name" value="Dynamin_N"/>
    <property type="match status" value="1"/>
</dbReference>
<proteinExistence type="predicted"/>
<dbReference type="OrthoDB" id="3598281at2759"/>
<accession>A0A1J7IU83</accession>
<evidence type="ECO:0000313" key="5">
    <source>
        <dbReference type="Proteomes" id="UP000182658"/>
    </source>
</evidence>
<dbReference type="InterPro" id="IPR027417">
    <property type="entry name" value="P-loop_NTPase"/>
</dbReference>
<organism evidence="4 5">
    <name type="scientific">Coniochaeta ligniaria NRRL 30616</name>
    <dbReference type="NCBI Taxonomy" id="1408157"/>
    <lineage>
        <taxon>Eukaryota</taxon>
        <taxon>Fungi</taxon>
        <taxon>Dikarya</taxon>
        <taxon>Ascomycota</taxon>
        <taxon>Pezizomycotina</taxon>
        <taxon>Sordariomycetes</taxon>
        <taxon>Sordariomycetidae</taxon>
        <taxon>Coniochaetales</taxon>
        <taxon>Coniochaetaceae</taxon>
        <taxon>Coniochaeta</taxon>
    </lineage>
</organism>
<dbReference type="Proteomes" id="UP000182658">
    <property type="component" value="Unassembled WGS sequence"/>
</dbReference>
<protein>
    <recommendedName>
        <fullName evidence="3">Dynamin N-terminal domain-containing protein</fullName>
    </recommendedName>
</protein>
<evidence type="ECO:0000313" key="4">
    <source>
        <dbReference type="EMBL" id="OIW24673.1"/>
    </source>
</evidence>
<dbReference type="Gene3D" id="3.40.50.300">
    <property type="entry name" value="P-loop containing nucleotide triphosphate hydrolases"/>
    <property type="match status" value="2"/>
</dbReference>
<dbReference type="PANTHER" id="PTHR36681:SF3">
    <property type="entry name" value="NUCLEAR GTPASE, GERMINAL CENTER-ASSOCIATED, TANDEM DUPLICATE 3"/>
    <property type="match status" value="1"/>
</dbReference>
<feature type="domain" description="Dynamin N-terminal" evidence="3">
    <location>
        <begin position="17"/>
        <end position="273"/>
    </location>
</feature>
<dbReference type="EMBL" id="KV875103">
    <property type="protein sequence ID" value="OIW24673.1"/>
    <property type="molecule type" value="Genomic_DNA"/>
</dbReference>
<feature type="region of interest" description="Disordered" evidence="2">
    <location>
        <begin position="99"/>
        <end position="120"/>
    </location>
</feature>
<keyword evidence="1" id="KW-0175">Coiled coil</keyword>
<dbReference type="PANTHER" id="PTHR36681">
    <property type="entry name" value="NUCLEAR GTPASE, GERMINAL CENTER-ASSOCIATED, TANDEM DUPLICATE 3"/>
    <property type="match status" value="1"/>
</dbReference>
<reference evidence="4 5" key="1">
    <citation type="submission" date="2016-10" db="EMBL/GenBank/DDBJ databases">
        <title>Draft genome sequence of Coniochaeta ligniaria NRRL30616, a lignocellulolytic fungus for bioabatement of inhibitors in plant biomass hydrolysates.</title>
        <authorList>
            <consortium name="DOE Joint Genome Institute"/>
            <person name="Jimenez D.J."/>
            <person name="Hector R.E."/>
            <person name="Riley R."/>
            <person name="Sun H."/>
            <person name="Grigoriev I.V."/>
            <person name="Van Elsas J.D."/>
            <person name="Nichols N.N."/>
        </authorList>
    </citation>
    <scope>NUCLEOTIDE SEQUENCE [LARGE SCALE GENOMIC DNA]</scope>
    <source>
        <strain evidence="4 5">NRRL 30616</strain>
    </source>
</reference>
<keyword evidence="5" id="KW-1185">Reference proteome</keyword>
<evidence type="ECO:0000256" key="2">
    <source>
        <dbReference type="SAM" id="MobiDB-lite"/>
    </source>
</evidence>
<dbReference type="SUPFAM" id="SSF52540">
    <property type="entry name" value="P-loop containing nucleoside triphosphate hydrolases"/>
    <property type="match status" value="2"/>
</dbReference>
<evidence type="ECO:0000259" key="3">
    <source>
        <dbReference type="Pfam" id="PF00350"/>
    </source>
</evidence>
<sequence length="770" mass="87055">MPLDDLKKQNSEFRVFIGFAGVTGAGKTSAINSIIGFIDLLPSSNEAAATAVPCLIAYNDDPDLDARFRAEVTFKSEHDVRQELDEYFDALTILEEIRKGSQSEDSEANEAIQPDNASESAAKARHALKTDRLKDLDTVEEDNQDLLDMVSAVFGLDETELKAETTDSLLAKHPDVHNLLGQMIPVVGSDVNEFSDRIKPYMDSVPAAHGPSGVEFAAWPLINEVKVFVRSPVLKNGIVLVDLPGLADNVESRASVAQNYFSKLSVTAIVAPIIRARNEQTAVNLMTENQQFCMQMDGKFHKKSFCVILSKMDDINVETYLKQHAAEAKLNQALQSSRDTLKTVNQEFKEIEREKSNQKQLLKSINQQVSKLQADQDTTTTKADEIAECNKRRLEAQAKSIDIDRRLHSNRKQAKHLNGRILHWCIHGRNALVKKEIQMDFQRRQKRLATASQRQDVYDGTVMTFPISSSAYWKVIEDSEPPVGFPADVYTGIPALQSWLRHSAIPDREKHLDMALNALHGLFNTMQIWSEFQGQLNLTKQFVNDEVLHRPLHTLDMTLNKTFNKLSRDIRTLNPMKNKDSTVANCKARCIAVVKRWSSKEPDNLLCTKKMFWNTYNACVNRRGAVYRAKSQGKHRYAWIETLCNLFYEGIVKDWNLALNEQIPALRAPINKEIDNIWATLMAQLGKRVRIAAPQMQPVLAKERDRLDQIKDQLKDMVGKQFDDISVGASKAHRTITNSVRDKFEVAFRKAKKEKGLYYPGLQASTQLTD</sequence>
<gene>
    <name evidence="4" type="ORF">CONLIGDRAFT_692138</name>
</gene>
<dbReference type="AlphaFoldDB" id="A0A1J7IU83"/>
<dbReference type="InParanoid" id="A0A1J7IU83"/>
<dbReference type="InterPro" id="IPR045063">
    <property type="entry name" value="Dynamin_N"/>
</dbReference>
<evidence type="ECO:0000256" key="1">
    <source>
        <dbReference type="SAM" id="Coils"/>
    </source>
</evidence>
<name>A0A1J7IU83_9PEZI</name>